<evidence type="ECO:0000256" key="1">
    <source>
        <dbReference type="ARBA" id="ARBA00004651"/>
    </source>
</evidence>
<evidence type="ECO:0000256" key="5">
    <source>
        <dbReference type="ARBA" id="ARBA00023136"/>
    </source>
</evidence>
<dbReference type="Proteomes" id="UP000199259">
    <property type="component" value="Unassembled WGS sequence"/>
</dbReference>
<feature type="transmembrane region" description="Helical" evidence="6">
    <location>
        <begin position="124"/>
        <end position="141"/>
    </location>
</feature>
<feature type="transmembrane region" description="Helical" evidence="6">
    <location>
        <begin position="39"/>
        <end position="57"/>
    </location>
</feature>
<dbReference type="EMBL" id="FNCA01000004">
    <property type="protein sequence ID" value="SDF79665.1"/>
    <property type="molecule type" value="Genomic_DNA"/>
</dbReference>
<feature type="transmembrane region" description="Helical" evidence="6">
    <location>
        <begin position="289"/>
        <end position="310"/>
    </location>
</feature>
<dbReference type="AlphaFoldDB" id="A0A7Z7AYR6"/>
<evidence type="ECO:0008006" key="9">
    <source>
        <dbReference type="Google" id="ProtNLM"/>
    </source>
</evidence>
<evidence type="ECO:0000313" key="7">
    <source>
        <dbReference type="EMBL" id="SDF79665.1"/>
    </source>
</evidence>
<feature type="transmembrane region" description="Helical" evidence="6">
    <location>
        <begin position="153"/>
        <end position="173"/>
    </location>
</feature>
<keyword evidence="3 6" id="KW-0812">Transmembrane</keyword>
<evidence type="ECO:0000313" key="8">
    <source>
        <dbReference type="Proteomes" id="UP000199259"/>
    </source>
</evidence>
<dbReference type="InterPro" id="IPR022791">
    <property type="entry name" value="L-PG_synthase/AglD"/>
</dbReference>
<comment type="subcellular location">
    <subcellularLocation>
        <location evidence="1">Cell membrane</location>
        <topology evidence="1">Multi-pass membrane protein</topology>
    </subcellularLocation>
</comment>
<reference evidence="7 8" key="1">
    <citation type="submission" date="2016-10" db="EMBL/GenBank/DDBJ databases">
        <authorList>
            <person name="Varghese N."/>
            <person name="Submissions S."/>
        </authorList>
    </citation>
    <scope>NUCLEOTIDE SEQUENCE [LARGE SCALE GENOMIC DNA]</scope>
    <source>
        <strain evidence="7 8">PL 12/M</strain>
    </source>
</reference>
<feature type="transmembrane region" description="Helical" evidence="6">
    <location>
        <begin position="261"/>
        <end position="277"/>
    </location>
</feature>
<comment type="caution">
    <text evidence="7">The sequence shown here is derived from an EMBL/GenBank/DDBJ whole genome shotgun (WGS) entry which is preliminary data.</text>
</comment>
<evidence type="ECO:0000256" key="4">
    <source>
        <dbReference type="ARBA" id="ARBA00022989"/>
    </source>
</evidence>
<accession>A0A7Z7AYR6</accession>
<dbReference type="PANTHER" id="PTHR37693">
    <property type="entry name" value="PHOSPHATIDYLGLYCEROL LYSYLTRANSFERASE"/>
    <property type="match status" value="1"/>
</dbReference>
<organism evidence="7 8">
    <name type="scientific">Methanolobus vulcani</name>
    <dbReference type="NCBI Taxonomy" id="38026"/>
    <lineage>
        <taxon>Archaea</taxon>
        <taxon>Methanobacteriati</taxon>
        <taxon>Methanobacteriota</taxon>
        <taxon>Stenosarchaea group</taxon>
        <taxon>Methanomicrobia</taxon>
        <taxon>Methanosarcinales</taxon>
        <taxon>Methanosarcinaceae</taxon>
        <taxon>Methanolobus</taxon>
    </lineage>
</organism>
<dbReference type="GO" id="GO:0005886">
    <property type="term" value="C:plasma membrane"/>
    <property type="evidence" value="ECO:0007669"/>
    <property type="project" value="UniProtKB-SubCell"/>
</dbReference>
<dbReference type="NCBIfam" id="TIGR00374">
    <property type="entry name" value="flippase-like domain"/>
    <property type="match status" value="1"/>
</dbReference>
<keyword evidence="8" id="KW-1185">Reference proteome</keyword>
<dbReference type="OrthoDB" id="15513at2157"/>
<feature type="transmembrane region" description="Helical" evidence="6">
    <location>
        <begin position="7"/>
        <end position="27"/>
    </location>
</feature>
<keyword evidence="4 6" id="KW-1133">Transmembrane helix</keyword>
<dbReference type="Pfam" id="PF03706">
    <property type="entry name" value="LPG_synthase_TM"/>
    <property type="match status" value="1"/>
</dbReference>
<proteinExistence type="predicted"/>
<dbReference type="RefSeq" id="WP_091709718.1">
    <property type="nucleotide sequence ID" value="NZ_FNCA01000004.1"/>
</dbReference>
<evidence type="ECO:0000256" key="3">
    <source>
        <dbReference type="ARBA" id="ARBA00022692"/>
    </source>
</evidence>
<evidence type="ECO:0000256" key="2">
    <source>
        <dbReference type="ARBA" id="ARBA00022475"/>
    </source>
</evidence>
<name>A0A7Z7AYR6_9EURY</name>
<gene>
    <name evidence="7" type="ORF">SAMN04488589_1350</name>
</gene>
<protein>
    <recommendedName>
        <fullName evidence="9">Lysylphosphatidylglycerol synthase TM region</fullName>
    </recommendedName>
</protein>
<evidence type="ECO:0000256" key="6">
    <source>
        <dbReference type="SAM" id="Phobius"/>
    </source>
</evidence>
<sequence>MNKIEKWILISLLISLVSGLVVVIFTFDSTTLSALMQIKPSYILAAACVHALSYVVWGMRTRSLCKALGFDISYAKACEIVTSSTLAASITPSSLGGEPVRVHLLHEENMPLGRATAVVLGERILDGIFILTLAPLSIYVIRGVLKDSYFDAMFIFAELVLIFILFLTLYAVWKPEPTKKVVYIIVRKLAPLLGKKTDSALEKVILRVDSEFEHFHDSISILLNEGRLGLAIGIFQTMAFWFVDFSMLYVVLLGLNQHPDPFIVFASQVIVMVLLVIPATPGSSGVAEFAGTTAFSLFIPSSLLGIAVIAWRAFTFYMNLFVGGFVSFRILKDTDFIKNFLK</sequence>
<feature type="transmembrane region" description="Helical" evidence="6">
    <location>
        <begin position="228"/>
        <end position="255"/>
    </location>
</feature>
<keyword evidence="2" id="KW-1003">Cell membrane</keyword>
<keyword evidence="5 6" id="KW-0472">Membrane</keyword>
<dbReference type="PANTHER" id="PTHR37693:SF1">
    <property type="entry name" value="INTEGRAL MEMBRANE PROTEIN"/>
    <property type="match status" value="1"/>
</dbReference>